<protein>
    <submittedName>
        <fullName evidence="3">Uncharacterized protein</fullName>
    </submittedName>
</protein>
<sequence length="102" mass="11092">MLVAPDALLSSNLYPRLALSIFLSRPALGPTSRPTPALNAPTRESEGPPLSSRPSGRQAGRPARVPADRFTAPARDCRHSDEYFNALSRCPNWRQLTAIPAQ</sequence>
<feature type="region of interest" description="Disordered" evidence="1">
    <location>
        <begin position="25"/>
        <end position="72"/>
    </location>
</feature>
<accession>A0A914XTC2</accession>
<dbReference type="Proteomes" id="UP000887566">
    <property type="component" value="Unplaced"/>
</dbReference>
<dbReference type="WBParaSite" id="PSAMB.scaffold951size38233.g9943.t1">
    <property type="protein sequence ID" value="PSAMB.scaffold951size38233.g9943.t1"/>
    <property type="gene ID" value="PSAMB.scaffold951size38233.g9943"/>
</dbReference>
<reference evidence="3" key="1">
    <citation type="submission" date="2022-11" db="UniProtKB">
        <authorList>
            <consortium name="WormBaseParasite"/>
        </authorList>
    </citation>
    <scope>IDENTIFICATION</scope>
</reference>
<name>A0A914XTC2_9BILA</name>
<keyword evidence="2" id="KW-1185">Reference proteome</keyword>
<evidence type="ECO:0000256" key="1">
    <source>
        <dbReference type="SAM" id="MobiDB-lite"/>
    </source>
</evidence>
<dbReference type="AlphaFoldDB" id="A0A914XTC2"/>
<evidence type="ECO:0000313" key="3">
    <source>
        <dbReference type="WBParaSite" id="PSAMB.scaffold951size38233.g9943.t1"/>
    </source>
</evidence>
<evidence type="ECO:0000313" key="2">
    <source>
        <dbReference type="Proteomes" id="UP000887566"/>
    </source>
</evidence>
<proteinExistence type="predicted"/>
<organism evidence="2 3">
    <name type="scientific">Plectus sambesii</name>
    <dbReference type="NCBI Taxonomy" id="2011161"/>
    <lineage>
        <taxon>Eukaryota</taxon>
        <taxon>Metazoa</taxon>
        <taxon>Ecdysozoa</taxon>
        <taxon>Nematoda</taxon>
        <taxon>Chromadorea</taxon>
        <taxon>Plectida</taxon>
        <taxon>Plectina</taxon>
        <taxon>Plectoidea</taxon>
        <taxon>Plectidae</taxon>
        <taxon>Plectus</taxon>
    </lineage>
</organism>